<reference evidence="2 3" key="1">
    <citation type="submission" date="2015-10" db="EMBL/GenBank/DDBJ databases">
        <title>Genome analyses suggest a sexual origin of heterokaryosis in a supposedly ancient asexual fungus.</title>
        <authorList>
            <person name="Ropars J."/>
            <person name="Sedzielewska K."/>
            <person name="Noel J."/>
            <person name="Charron P."/>
            <person name="Farinelli L."/>
            <person name="Marton T."/>
            <person name="Kruger M."/>
            <person name="Pelin A."/>
            <person name="Brachmann A."/>
            <person name="Corradi N."/>
        </authorList>
    </citation>
    <scope>NUCLEOTIDE SEQUENCE [LARGE SCALE GENOMIC DNA]</scope>
    <source>
        <strain evidence="2 3">A4</strain>
    </source>
</reference>
<evidence type="ECO:0000313" key="2">
    <source>
        <dbReference type="EMBL" id="PKY45426.1"/>
    </source>
</evidence>
<keyword evidence="3" id="KW-1185">Reference proteome</keyword>
<name>A0A2I1GFM1_9GLOM</name>
<feature type="region of interest" description="Disordered" evidence="1">
    <location>
        <begin position="97"/>
        <end position="119"/>
    </location>
</feature>
<dbReference type="VEuPathDB" id="FungiDB:FUN_008078"/>
<protein>
    <submittedName>
        <fullName evidence="2">Uncharacterized protein</fullName>
    </submittedName>
</protein>
<dbReference type="EMBL" id="LLXI01000383">
    <property type="protein sequence ID" value="PKY45426.1"/>
    <property type="molecule type" value="Genomic_DNA"/>
</dbReference>
<sequence>MLVMDNVFAGDGNVCQRACGEVGKCRAGCKNSEFPNGLKNYQDMHLCKVRIIINNLTPKIKRLNLLRNPLANQRMICTDNNKLRQLIARDDKRLKDISGPLTGAQRKTNQIRKAKRGDRNEEAVLNEFNIASNTSYTNQSPTSSGTFQFPTPITTTNFHPSLYNSYTNPLYNLPSSLHNTHTNSSLNGSYMHLANLYIHSPTHPPTYPSYLLLTLLLTLLLNLYTQPTYLNNSNTSLLEILNNNEESKRRKMDGEDYKPYFHVKIPPPRVVTPPHLPRTPEHQTFSLSYFVSPTTSESEETDSDDSDAMTRIMMTMIRREFYWTIQLRLMKMVKKIP</sequence>
<dbReference type="VEuPathDB" id="FungiDB:RhiirFUN_008446"/>
<dbReference type="Proteomes" id="UP000234323">
    <property type="component" value="Unassembled WGS sequence"/>
</dbReference>
<gene>
    <name evidence="2" type="ORF">RhiirA4_542589</name>
</gene>
<dbReference type="VEuPathDB" id="FungiDB:FUN_008076"/>
<evidence type="ECO:0000256" key="1">
    <source>
        <dbReference type="SAM" id="MobiDB-lite"/>
    </source>
</evidence>
<dbReference type="VEuPathDB" id="FungiDB:RhiirA1_533259"/>
<comment type="caution">
    <text evidence="2">The sequence shown here is derived from an EMBL/GenBank/DDBJ whole genome shotgun (WGS) entry which is preliminary data.</text>
</comment>
<accession>A0A2I1GFM1</accession>
<dbReference type="AlphaFoldDB" id="A0A2I1GFM1"/>
<evidence type="ECO:0000313" key="3">
    <source>
        <dbReference type="Proteomes" id="UP000234323"/>
    </source>
</evidence>
<organism evidence="2 3">
    <name type="scientific">Rhizophagus irregularis</name>
    <dbReference type="NCBI Taxonomy" id="588596"/>
    <lineage>
        <taxon>Eukaryota</taxon>
        <taxon>Fungi</taxon>
        <taxon>Fungi incertae sedis</taxon>
        <taxon>Mucoromycota</taxon>
        <taxon>Glomeromycotina</taxon>
        <taxon>Glomeromycetes</taxon>
        <taxon>Glomerales</taxon>
        <taxon>Glomeraceae</taxon>
        <taxon>Rhizophagus</taxon>
    </lineage>
</organism>
<proteinExistence type="predicted"/>